<accession>A0A073IG50</accession>
<sequence length="353" mass="37269">MKILDWFKRADKEEQRSLTGAGYTADIMAARSSWITGQTGIAELTATVQGAISLWEGAMALADVDGADMLDRRTMALLGRSLALRGEFVALITEGGLVPASDWVISTRNGKPRAYQLTLPDTGGGQAVTALAGEVLHIVTGADLGQPYFGSAPLRRASLTGDMLATLETALGQAYDAMPLGSQIVPFPEAADTDMDTLARGFRGKRGRVLLRESVQVTAAGGPAPSQDWKASDVSPDMQKTMSLQTLESARDAINHAFGVLPGLTNAATTGPMVREAQRHLAQWTLQPICALLAEEAATKLGSPVKIDVMRPLQAFDAGGRARALTGIIQALALAKEAGVDADKAMQLVDWEG</sequence>
<proteinExistence type="predicted"/>
<evidence type="ECO:0000313" key="1">
    <source>
        <dbReference type="EMBL" id="KEJ88461.1"/>
    </source>
</evidence>
<evidence type="ECO:0008006" key="3">
    <source>
        <dbReference type="Google" id="ProtNLM"/>
    </source>
</evidence>
<name>A0A073IG50_9RHOB</name>
<dbReference type="STRING" id="1300350.Z948_3416"/>
<dbReference type="Proteomes" id="UP000027734">
    <property type="component" value="Unassembled WGS sequence"/>
</dbReference>
<dbReference type="EMBL" id="JAMC01000006">
    <property type="protein sequence ID" value="KEJ88461.1"/>
    <property type="molecule type" value="Genomic_DNA"/>
</dbReference>
<organism evidence="1 2">
    <name type="scientific">Sulfitobacter donghicola DSW-25 = KCTC 12864 = JCM 14565</name>
    <dbReference type="NCBI Taxonomy" id="1300350"/>
    <lineage>
        <taxon>Bacteria</taxon>
        <taxon>Pseudomonadati</taxon>
        <taxon>Pseudomonadota</taxon>
        <taxon>Alphaproteobacteria</taxon>
        <taxon>Rhodobacterales</taxon>
        <taxon>Roseobacteraceae</taxon>
        <taxon>Sulfitobacter</taxon>
    </lineage>
</organism>
<comment type="caution">
    <text evidence="1">The sequence shown here is derived from an EMBL/GenBank/DDBJ whole genome shotgun (WGS) entry which is preliminary data.</text>
</comment>
<reference evidence="1 2" key="1">
    <citation type="submission" date="2014-01" db="EMBL/GenBank/DDBJ databases">
        <title>Sulfitobacter donghicola JCM 14565 Genome Sequencing.</title>
        <authorList>
            <person name="Lai Q."/>
            <person name="Hong Z."/>
        </authorList>
    </citation>
    <scope>NUCLEOTIDE SEQUENCE [LARGE SCALE GENOMIC DNA]</scope>
    <source>
        <strain evidence="1 2">JCM 14565</strain>
    </source>
</reference>
<dbReference type="AlphaFoldDB" id="A0A073IG50"/>
<dbReference type="RefSeq" id="WP_025060679.1">
    <property type="nucleotide sequence ID" value="NZ_JAMC01000006.1"/>
</dbReference>
<evidence type="ECO:0000313" key="2">
    <source>
        <dbReference type="Proteomes" id="UP000027734"/>
    </source>
</evidence>
<dbReference type="OrthoDB" id="7605001at2"/>
<gene>
    <name evidence="1" type="ORF">DSW25_15320</name>
</gene>
<protein>
    <recommendedName>
        <fullName evidence="3">Phage portal protein</fullName>
    </recommendedName>
</protein>
<keyword evidence="2" id="KW-1185">Reference proteome</keyword>
<dbReference type="eggNOG" id="COG4695">
    <property type="taxonomic scope" value="Bacteria"/>
</dbReference>